<reference evidence="2 3" key="1">
    <citation type="submission" date="2015-05" db="EMBL/GenBank/DDBJ databases">
        <title>Distinctive expansion of gene families associated with plant cell wall degradation and secondary metabolism in the genomes of grapevine trunk pathogens.</title>
        <authorList>
            <person name="Lawrence D.P."/>
            <person name="Travadon R."/>
            <person name="Rolshausen P.E."/>
            <person name="Baumgartner K."/>
        </authorList>
    </citation>
    <scope>NUCLEOTIDE SEQUENCE [LARGE SCALE GENOMIC DNA]</scope>
    <source>
        <strain evidence="2">DA912</strain>
    </source>
</reference>
<reference evidence="2 3" key="2">
    <citation type="submission" date="2015-05" db="EMBL/GenBank/DDBJ databases">
        <authorList>
            <person name="Morales-Cruz A."/>
            <person name="Amrine K.C."/>
            <person name="Cantu D."/>
        </authorList>
    </citation>
    <scope>NUCLEOTIDE SEQUENCE [LARGE SCALE GENOMIC DNA]</scope>
    <source>
        <strain evidence="2">DA912</strain>
    </source>
</reference>
<accession>A0A0G2FHB4</accession>
<organism evidence="2 3">
    <name type="scientific">Diaporthe ampelina</name>
    <dbReference type="NCBI Taxonomy" id="1214573"/>
    <lineage>
        <taxon>Eukaryota</taxon>
        <taxon>Fungi</taxon>
        <taxon>Dikarya</taxon>
        <taxon>Ascomycota</taxon>
        <taxon>Pezizomycotina</taxon>
        <taxon>Sordariomycetes</taxon>
        <taxon>Sordariomycetidae</taxon>
        <taxon>Diaporthales</taxon>
        <taxon>Diaporthaceae</taxon>
        <taxon>Diaporthe</taxon>
    </lineage>
</organism>
<evidence type="ECO:0000313" key="3">
    <source>
        <dbReference type="Proteomes" id="UP000034680"/>
    </source>
</evidence>
<protein>
    <submittedName>
        <fullName evidence="2">Uncharacterized protein</fullName>
    </submittedName>
</protein>
<feature type="compositionally biased region" description="Acidic residues" evidence="1">
    <location>
        <begin position="20"/>
        <end position="34"/>
    </location>
</feature>
<keyword evidence="3" id="KW-1185">Reference proteome</keyword>
<dbReference type="EMBL" id="LCUC01000239">
    <property type="protein sequence ID" value="KKY33526.1"/>
    <property type="molecule type" value="Genomic_DNA"/>
</dbReference>
<evidence type="ECO:0000256" key="1">
    <source>
        <dbReference type="SAM" id="MobiDB-lite"/>
    </source>
</evidence>
<comment type="caution">
    <text evidence="2">The sequence shown here is derived from an EMBL/GenBank/DDBJ whole genome shotgun (WGS) entry which is preliminary data.</text>
</comment>
<evidence type="ECO:0000313" key="2">
    <source>
        <dbReference type="EMBL" id="KKY33526.1"/>
    </source>
</evidence>
<feature type="region of interest" description="Disordered" evidence="1">
    <location>
        <begin position="19"/>
        <end position="63"/>
    </location>
</feature>
<gene>
    <name evidence="2" type="ORF">UCDDA912_g06505</name>
</gene>
<sequence length="171" mass="19593">MKIDRQFVQISVAMAKIMSEDAEYEDEDEADNENEPTGRNEDQADGVQNQISRVRAPKRRNRRGGPQFLADFANLLSSDFTRSLILVIEVEGVNDHTRFKMVPVRNKIDTGSDENFVSKALISKHGMDKNKIQELPVEKQQERTLEMLDNLTFTPKEERAIRCLDRLEALG</sequence>
<dbReference type="OrthoDB" id="5426765at2759"/>
<dbReference type="AlphaFoldDB" id="A0A0G2FHB4"/>
<proteinExistence type="predicted"/>
<name>A0A0G2FHB4_9PEZI</name>
<dbReference type="Proteomes" id="UP000034680">
    <property type="component" value="Unassembled WGS sequence"/>
</dbReference>